<dbReference type="AlphaFoldDB" id="A0A8J5TKC4"/>
<dbReference type="PANTHER" id="PTHR47018:SF4">
    <property type="match status" value="1"/>
</dbReference>
<evidence type="ECO:0000313" key="2">
    <source>
        <dbReference type="Proteomes" id="UP000747542"/>
    </source>
</evidence>
<keyword evidence="2" id="KW-1185">Reference proteome</keyword>
<dbReference type="EMBL" id="JAHLQT010002534">
    <property type="protein sequence ID" value="KAG7177329.1"/>
    <property type="molecule type" value="Genomic_DNA"/>
</dbReference>
<evidence type="ECO:0000313" key="1">
    <source>
        <dbReference type="EMBL" id="KAG7177329.1"/>
    </source>
</evidence>
<proteinExistence type="predicted"/>
<reference evidence="1" key="1">
    <citation type="journal article" date="2021" name="Sci. Adv.">
        <title>The American lobster genome reveals insights on longevity, neural, and immune adaptations.</title>
        <authorList>
            <person name="Polinski J.M."/>
            <person name="Zimin A.V."/>
            <person name="Clark K.F."/>
            <person name="Kohn A.B."/>
            <person name="Sadowski N."/>
            <person name="Timp W."/>
            <person name="Ptitsyn A."/>
            <person name="Khanna P."/>
            <person name="Romanova D.Y."/>
            <person name="Williams P."/>
            <person name="Greenwood S.J."/>
            <person name="Moroz L.L."/>
            <person name="Walt D.R."/>
            <person name="Bodnar A.G."/>
        </authorList>
    </citation>
    <scope>NUCLEOTIDE SEQUENCE</scope>
    <source>
        <strain evidence="1">GMGI-L3</strain>
    </source>
</reference>
<gene>
    <name evidence="1" type="ORF">Hamer_G000651</name>
</gene>
<protein>
    <submittedName>
        <fullName evidence="1">Uncharacterized protein</fullName>
    </submittedName>
</protein>
<dbReference type="PANTHER" id="PTHR47018">
    <property type="entry name" value="CXC DOMAIN-CONTAINING PROTEIN-RELATED"/>
    <property type="match status" value="1"/>
</dbReference>
<comment type="caution">
    <text evidence="1">The sequence shown here is derived from an EMBL/GenBank/DDBJ whole genome shotgun (WGS) entry which is preliminary data.</text>
</comment>
<sequence>MQLIVISNESYAAKVIKAQAFIELLDYIEDHRGFGTVLSMTKLRALFDKHLLSLGCSHSHGHTTRLRQDIVSMLPDIKAIEKSSGCWELVLNDDPSQVVEEMKNTTSTDMRILAQAAKILRRDILEKKQVFSGFFSSTSEADSVVLTLRSFLHILLDGLSIDVDIPSASSKKIVLSLVQTIMHNSVGKRSPNPQNMPRHRRE</sequence>
<organism evidence="1 2">
    <name type="scientific">Homarus americanus</name>
    <name type="common">American lobster</name>
    <dbReference type="NCBI Taxonomy" id="6706"/>
    <lineage>
        <taxon>Eukaryota</taxon>
        <taxon>Metazoa</taxon>
        <taxon>Ecdysozoa</taxon>
        <taxon>Arthropoda</taxon>
        <taxon>Crustacea</taxon>
        <taxon>Multicrustacea</taxon>
        <taxon>Malacostraca</taxon>
        <taxon>Eumalacostraca</taxon>
        <taxon>Eucarida</taxon>
        <taxon>Decapoda</taxon>
        <taxon>Pleocyemata</taxon>
        <taxon>Astacidea</taxon>
        <taxon>Nephropoidea</taxon>
        <taxon>Nephropidae</taxon>
        <taxon>Homarus</taxon>
    </lineage>
</organism>
<accession>A0A8J5TKC4</accession>
<name>A0A8J5TKC4_HOMAM</name>
<dbReference type="Proteomes" id="UP000747542">
    <property type="component" value="Unassembled WGS sequence"/>
</dbReference>